<keyword evidence="3" id="KW-1185">Reference proteome</keyword>
<protein>
    <submittedName>
        <fullName evidence="2">Uncharacterized protein</fullName>
    </submittedName>
</protein>
<evidence type="ECO:0000313" key="3">
    <source>
        <dbReference type="Proteomes" id="UP000005408"/>
    </source>
</evidence>
<name>A0A8W8JY37_MAGGI</name>
<keyword evidence="1" id="KW-0812">Transmembrane</keyword>
<reference evidence="2" key="1">
    <citation type="submission" date="2022-08" db="UniProtKB">
        <authorList>
            <consortium name="EnsemblMetazoa"/>
        </authorList>
    </citation>
    <scope>IDENTIFICATION</scope>
    <source>
        <strain evidence="2">05x7-T-G4-1.051#20</strain>
    </source>
</reference>
<feature type="transmembrane region" description="Helical" evidence="1">
    <location>
        <begin position="113"/>
        <end position="135"/>
    </location>
</feature>
<evidence type="ECO:0000256" key="1">
    <source>
        <dbReference type="SAM" id="Phobius"/>
    </source>
</evidence>
<dbReference type="EnsemblMetazoa" id="G21050.1">
    <property type="protein sequence ID" value="G21050.1:cds"/>
    <property type="gene ID" value="G21050"/>
</dbReference>
<keyword evidence="1" id="KW-0472">Membrane</keyword>
<keyword evidence="1" id="KW-1133">Transmembrane helix</keyword>
<proteinExistence type="predicted"/>
<dbReference type="Gene3D" id="2.170.300.10">
    <property type="entry name" value="Tie2 ligand-binding domain superfamily"/>
    <property type="match status" value="1"/>
</dbReference>
<evidence type="ECO:0000313" key="2">
    <source>
        <dbReference type="EnsemblMetazoa" id="G21050.1:cds"/>
    </source>
</evidence>
<dbReference type="Proteomes" id="UP000005408">
    <property type="component" value="Unassembled WGS sequence"/>
</dbReference>
<dbReference type="AlphaFoldDB" id="A0A8W8JY37"/>
<organism evidence="2 3">
    <name type="scientific">Magallana gigas</name>
    <name type="common">Pacific oyster</name>
    <name type="synonym">Crassostrea gigas</name>
    <dbReference type="NCBI Taxonomy" id="29159"/>
    <lineage>
        <taxon>Eukaryota</taxon>
        <taxon>Metazoa</taxon>
        <taxon>Spiralia</taxon>
        <taxon>Lophotrochozoa</taxon>
        <taxon>Mollusca</taxon>
        <taxon>Bivalvia</taxon>
        <taxon>Autobranchia</taxon>
        <taxon>Pteriomorphia</taxon>
        <taxon>Ostreida</taxon>
        <taxon>Ostreoidea</taxon>
        <taxon>Ostreidae</taxon>
        <taxon>Magallana</taxon>
    </lineage>
</organism>
<sequence length="195" mass="22510">MLSRYPSYGFRCQGLCHCSRESCNHIDGCRKILGINDTQTALQCEEGYYGQDCLSPCRYPNFGRKCQFKCNCALSRCNHIKGCRHTTEIQMFTTKLDEVIKPNKQTWLTREQLILIIAGSFVLFIFTFIGVIMVARKRKLQRKRNTEPDLDSEFSSFQSNEDVADSMNNITTVQYCRHDAFRENYGGEIYANSCT</sequence>
<accession>A0A8W8JY37</accession>